<dbReference type="Pfam" id="PF05488">
    <property type="entry name" value="PAAR_motif"/>
    <property type="match status" value="1"/>
</dbReference>
<dbReference type="Proteomes" id="UP000076063">
    <property type="component" value="Unassembled WGS sequence"/>
</dbReference>
<protein>
    <submittedName>
        <fullName evidence="1">Pyocin large subunit</fullName>
    </submittedName>
</protein>
<accession>A0A822WLX7</accession>
<gene>
    <name evidence="1" type="ORF">SAMEA2273372_00872</name>
</gene>
<evidence type="ECO:0000313" key="1">
    <source>
        <dbReference type="EMBL" id="CZX14254.1"/>
    </source>
</evidence>
<proteinExistence type="predicted"/>
<dbReference type="RefSeq" id="WP_063154372.1">
    <property type="nucleotide sequence ID" value="NZ_CP039452.1"/>
</dbReference>
<dbReference type="InterPro" id="IPR008727">
    <property type="entry name" value="PAAR_motif"/>
</dbReference>
<organism evidence="1 2">
    <name type="scientific">Enterobacter bugandensis</name>
    <dbReference type="NCBI Taxonomy" id="881260"/>
    <lineage>
        <taxon>Bacteria</taxon>
        <taxon>Pseudomonadati</taxon>
        <taxon>Pseudomonadota</taxon>
        <taxon>Gammaproteobacteria</taxon>
        <taxon>Enterobacterales</taxon>
        <taxon>Enterobacteriaceae</taxon>
        <taxon>Enterobacter</taxon>
    </lineage>
</organism>
<sequence length="387" mass="42660">MAGKGYFLFRGDKTVCGGRIIEGWSDHQFFGKDMACEGHQVTCGKHPGRYRICGGLDTDNIHGKRIAGTLHSYSSCPCKSKFVPSNWDDDYELGGEATVTHTDLAHLVEMPVLPGPIESEPEQHAQTAKKQNSFAGTCKPEDNPLLNGVYIWTEITDAGHAFVSVHENNSIYVYTYGRFGRKGPATLTGDGILNFLTGDDACLYYREELYKYQARVFLIDDVTPEETRRIFESLWNSGKKPVFTDAMGDRTKRRGKVIDVYDLTGSNCTTHTVQMIKEAGTKIFDTSFTSTTTQLRIKNEEDFTIPVSLQRYLTEKSGALSSMNVLEVTSAFKEQYPNIEHFRPISESFTGQVEEGLANSASAVGSSSGYSGGTIGGVLGGSYDIDE</sequence>
<dbReference type="AlphaFoldDB" id="A0A822WLX7"/>
<dbReference type="EMBL" id="FJZI01000001">
    <property type="protein sequence ID" value="CZX14254.1"/>
    <property type="molecule type" value="Genomic_DNA"/>
</dbReference>
<reference evidence="1 2" key="1">
    <citation type="submission" date="2016-03" db="EMBL/GenBank/DDBJ databases">
        <authorList>
            <consortium name="Pathogen Informatics"/>
        </authorList>
    </citation>
    <scope>NUCLEOTIDE SEQUENCE [LARGE SCALE GENOMIC DNA]</scope>
    <source>
        <strain evidence="2">e1527</strain>
    </source>
</reference>
<comment type="caution">
    <text evidence="1">The sequence shown here is derived from an EMBL/GenBank/DDBJ whole genome shotgun (WGS) entry which is preliminary data.</text>
</comment>
<name>A0A822WLX7_9ENTR</name>
<dbReference type="CDD" id="cd14744">
    <property type="entry name" value="PAAR_CT_2"/>
    <property type="match status" value="1"/>
</dbReference>
<evidence type="ECO:0000313" key="2">
    <source>
        <dbReference type="Proteomes" id="UP000076063"/>
    </source>
</evidence>